<reference evidence="2" key="1">
    <citation type="submission" date="2022-11" db="UniProtKB">
        <authorList>
            <consortium name="WormBaseParasite"/>
        </authorList>
    </citation>
    <scope>IDENTIFICATION</scope>
</reference>
<dbReference type="Proteomes" id="UP000887565">
    <property type="component" value="Unplaced"/>
</dbReference>
<dbReference type="WBParaSite" id="nRc.2.0.1.t14979-RA">
    <property type="protein sequence ID" value="nRc.2.0.1.t14979-RA"/>
    <property type="gene ID" value="nRc.2.0.1.g14979"/>
</dbReference>
<sequence>MARLLRISRRRRRLLIVGKSGRRSFDGFGKCAERFFEHDLCRNGKKRSGNEFVTSHDNRKKYRLDFKGSNYCSSKKGGNQPVTSRFKIDESRNSQTSSYFECLILDVRDGTDLLMYKKVSSNNDSPFSRGHRSLILIRRIHYLEAF</sequence>
<evidence type="ECO:0000313" key="1">
    <source>
        <dbReference type="Proteomes" id="UP000887565"/>
    </source>
</evidence>
<evidence type="ECO:0000313" key="2">
    <source>
        <dbReference type="WBParaSite" id="nRc.2.0.1.t14979-RA"/>
    </source>
</evidence>
<dbReference type="AlphaFoldDB" id="A0A915IM89"/>
<organism evidence="1 2">
    <name type="scientific">Romanomermis culicivorax</name>
    <name type="common">Nematode worm</name>
    <dbReference type="NCBI Taxonomy" id="13658"/>
    <lineage>
        <taxon>Eukaryota</taxon>
        <taxon>Metazoa</taxon>
        <taxon>Ecdysozoa</taxon>
        <taxon>Nematoda</taxon>
        <taxon>Enoplea</taxon>
        <taxon>Dorylaimia</taxon>
        <taxon>Mermithida</taxon>
        <taxon>Mermithoidea</taxon>
        <taxon>Mermithidae</taxon>
        <taxon>Romanomermis</taxon>
    </lineage>
</organism>
<name>A0A915IM89_ROMCU</name>
<proteinExistence type="predicted"/>
<protein>
    <submittedName>
        <fullName evidence="2">Uncharacterized protein</fullName>
    </submittedName>
</protein>
<accession>A0A915IM89</accession>
<keyword evidence="1" id="KW-1185">Reference proteome</keyword>